<accession>A0A151XBT6</accession>
<evidence type="ECO:0000313" key="3">
    <source>
        <dbReference type="Proteomes" id="UP000075809"/>
    </source>
</evidence>
<keyword evidence="1" id="KW-0472">Membrane</keyword>
<keyword evidence="1" id="KW-0812">Transmembrane</keyword>
<evidence type="ECO:0000256" key="1">
    <source>
        <dbReference type="SAM" id="Phobius"/>
    </source>
</evidence>
<keyword evidence="1" id="KW-1133">Transmembrane helix</keyword>
<protein>
    <submittedName>
        <fullName evidence="2">Uncharacterized protein</fullName>
    </submittedName>
</protein>
<dbReference type="EMBL" id="KQ982320">
    <property type="protein sequence ID" value="KYQ57758.1"/>
    <property type="molecule type" value="Genomic_DNA"/>
</dbReference>
<proteinExistence type="predicted"/>
<gene>
    <name evidence="2" type="ORF">ALC60_03251</name>
</gene>
<feature type="transmembrane region" description="Helical" evidence="1">
    <location>
        <begin position="113"/>
        <end position="137"/>
    </location>
</feature>
<organism evidence="2 3">
    <name type="scientific">Mycetomoellerius zeteki</name>
    <dbReference type="NCBI Taxonomy" id="64791"/>
    <lineage>
        <taxon>Eukaryota</taxon>
        <taxon>Metazoa</taxon>
        <taxon>Ecdysozoa</taxon>
        <taxon>Arthropoda</taxon>
        <taxon>Hexapoda</taxon>
        <taxon>Insecta</taxon>
        <taxon>Pterygota</taxon>
        <taxon>Neoptera</taxon>
        <taxon>Endopterygota</taxon>
        <taxon>Hymenoptera</taxon>
        <taxon>Apocrita</taxon>
        <taxon>Aculeata</taxon>
        <taxon>Formicoidea</taxon>
        <taxon>Formicidae</taxon>
        <taxon>Myrmicinae</taxon>
        <taxon>Mycetomoellerius</taxon>
    </lineage>
</organism>
<dbReference type="Proteomes" id="UP000075809">
    <property type="component" value="Unassembled WGS sequence"/>
</dbReference>
<reference evidence="2 3" key="1">
    <citation type="submission" date="2015-09" db="EMBL/GenBank/DDBJ databases">
        <title>Trachymyrmex zeteki WGS genome.</title>
        <authorList>
            <person name="Nygaard S."/>
            <person name="Hu H."/>
            <person name="Boomsma J."/>
            <person name="Zhang G."/>
        </authorList>
    </citation>
    <scope>NUCLEOTIDE SEQUENCE [LARGE SCALE GENOMIC DNA]</scope>
    <source>
        <strain evidence="2">Tzet28-1</strain>
        <tissue evidence="2">Whole body</tissue>
    </source>
</reference>
<evidence type="ECO:0000313" key="2">
    <source>
        <dbReference type="EMBL" id="KYQ57758.1"/>
    </source>
</evidence>
<dbReference type="AlphaFoldDB" id="A0A151XBT6"/>
<name>A0A151XBT6_9HYME</name>
<sequence>MSWDQILDLPYDLAFPILLPVVAYYRDDATATRCRSLSNSCRFSSSSFVLTLWSTNCSSCAILPVYVQKQTIPKIYLPNRPSHRPHSPCPCDPRSSFQQAARPKFVLSKLLKIAVAGTAFFFTHYLLFVLALALFLLMSRTDFNQQDSSLNTHIRTNSVMQYRIHYCCSEKSRP</sequence>
<keyword evidence="3" id="KW-1185">Reference proteome</keyword>